<proteinExistence type="predicted"/>
<protein>
    <recommendedName>
        <fullName evidence="3">Tail fiber protein</fullName>
    </recommendedName>
</protein>
<evidence type="ECO:0008006" key="3">
    <source>
        <dbReference type="Google" id="ProtNLM"/>
    </source>
</evidence>
<organism evidence="1 2">
    <name type="scientific">Paenibacillus montaniterrae</name>
    <dbReference type="NCBI Taxonomy" id="429341"/>
    <lineage>
        <taxon>Bacteria</taxon>
        <taxon>Bacillati</taxon>
        <taxon>Bacillota</taxon>
        <taxon>Bacilli</taxon>
        <taxon>Bacillales</taxon>
        <taxon>Paenibacillaceae</taxon>
        <taxon>Paenibacillus</taxon>
    </lineage>
</organism>
<gene>
    <name evidence="1" type="ORF">J40TS1_00470</name>
</gene>
<dbReference type="SUPFAM" id="SSF50939">
    <property type="entry name" value="Sialidases"/>
    <property type="match status" value="2"/>
</dbReference>
<sequence>MARYLELGPDENIDATYQRIPAAFDKVQSDIAGLQTSATAAANHAANKSNPHAVTKAQVGLGNVDNYATATQAQAEAGTTTNAFMTPQRTAQAITALSPSAAPVKSVAGKTGAVTLTAADIAETSSGKIMTAAERTKLASVSNGAQPNQNAYASINGIAASAQQDSFTIEGGIGIDITKNAASKQIIVTATGDAIPGKHGVAHLSDGADPIPNATLTVSGLMSPGMLDMLQKVNGRVQVLSLNQYRMSTPGTDYPIGLSVMETTGTGGGWPFTYGNGQVFTLATTANNVTQTLFETVETTAKQRVWTRIYRADYGGWSPAALQVNREIATQAQAEAGTDNTTDMTPLRVAQAITKLAPAAPVQSVAGKTGAVTLTGTDIPAATTSARGTVQLSTATNSTSTTLAATASAVKAAYDRAEAAFQSASEGKSTIASALSGKSGVSASSSETWASLAGKINNYLGTRVGYSWDYYNAPTGFLNGNADLRYYGFTSDGKYFYILTGGGKNLYKSENGETWTSQSTNINVSSTDSRQIRMFEYLGDSFFCVSVGQTSDTSNWMRYSSDGINWGIVGLPSGSHYSPVNNQMVYGGNPSKYVFVTSRAGYESTQISIYVSPGNVPYTYSQYFATTLTGSTIPIISYGNNIFVIVKGREVLTSTDATTWTSHGNLLGQSCSSIQFVNGYFMALGGTAIYISSNGTTWTTISPVNPSPIDVAFTDGVYVYCSSSNQREASIDEFRNSTAVNLQSGTWIMNGKGIVSKPGMFLSIQYSSTTGISRIAVSRWKV</sequence>
<dbReference type="EMBL" id="BOSE01000001">
    <property type="protein sequence ID" value="GIP14405.1"/>
    <property type="molecule type" value="Genomic_DNA"/>
</dbReference>
<keyword evidence="2" id="KW-1185">Reference proteome</keyword>
<dbReference type="RefSeq" id="WP_246563004.1">
    <property type="nucleotide sequence ID" value="NZ_BOSE01000001.1"/>
</dbReference>
<dbReference type="Proteomes" id="UP000683139">
    <property type="component" value="Unassembled WGS sequence"/>
</dbReference>
<dbReference type="GO" id="GO:0019062">
    <property type="term" value="P:virion attachment to host cell"/>
    <property type="evidence" value="ECO:0007669"/>
    <property type="project" value="InterPro"/>
</dbReference>
<dbReference type="AlphaFoldDB" id="A0A920CVQ9"/>
<dbReference type="InterPro" id="IPR005068">
    <property type="entry name" value="Phage_lambda_Stf-r2"/>
</dbReference>
<dbReference type="Pfam" id="PF03406">
    <property type="entry name" value="Phage_fiber_2"/>
    <property type="match status" value="1"/>
</dbReference>
<evidence type="ECO:0000313" key="2">
    <source>
        <dbReference type="Proteomes" id="UP000683139"/>
    </source>
</evidence>
<evidence type="ECO:0000313" key="1">
    <source>
        <dbReference type="EMBL" id="GIP14405.1"/>
    </source>
</evidence>
<dbReference type="InterPro" id="IPR036278">
    <property type="entry name" value="Sialidase_sf"/>
</dbReference>
<dbReference type="GO" id="GO:0046718">
    <property type="term" value="P:symbiont entry into host cell"/>
    <property type="evidence" value="ECO:0007669"/>
    <property type="project" value="InterPro"/>
</dbReference>
<accession>A0A920CVQ9</accession>
<reference evidence="1" key="1">
    <citation type="submission" date="2021-03" db="EMBL/GenBank/DDBJ databases">
        <title>Antimicrobial resistance genes in bacteria isolated from Japanese honey, and their potential for conferring macrolide and lincosamide resistance in the American foulbrood pathogen Paenibacillus larvae.</title>
        <authorList>
            <person name="Okamoto M."/>
            <person name="Kumagai M."/>
            <person name="Kanamori H."/>
            <person name="Takamatsu D."/>
        </authorList>
    </citation>
    <scope>NUCLEOTIDE SEQUENCE</scope>
    <source>
        <strain evidence="1">J40TS1</strain>
    </source>
</reference>
<name>A0A920CVQ9_9BACL</name>
<comment type="caution">
    <text evidence="1">The sequence shown here is derived from an EMBL/GenBank/DDBJ whole genome shotgun (WGS) entry which is preliminary data.</text>
</comment>